<dbReference type="AlphaFoldDB" id="A0A0N4ZRS5"/>
<feature type="compositionally biased region" description="Basic and acidic residues" evidence="1">
    <location>
        <begin position="138"/>
        <end position="147"/>
    </location>
</feature>
<organism evidence="2 3">
    <name type="scientific">Parastrongyloides trichosuri</name>
    <name type="common">Possum-specific nematode worm</name>
    <dbReference type="NCBI Taxonomy" id="131310"/>
    <lineage>
        <taxon>Eukaryota</taxon>
        <taxon>Metazoa</taxon>
        <taxon>Ecdysozoa</taxon>
        <taxon>Nematoda</taxon>
        <taxon>Chromadorea</taxon>
        <taxon>Rhabditida</taxon>
        <taxon>Tylenchina</taxon>
        <taxon>Panagrolaimomorpha</taxon>
        <taxon>Strongyloidoidea</taxon>
        <taxon>Strongyloididae</taxon>
        <taxon>Parastrongyloides</taxon>
    </lineage>
</organism>
<keyword evidence="2" id="KW-1185">Reference proteome</keyword>
<evidence type="ECO:0000313" key="3">
    <source>
        <dbReference type="WBParaSite" id="PTRK_0001120900.1"/>
    </source>
</evidence>
<evidence type="ECO:0000313" key="2">
    <source>
        <dbReference type="Proteomes" id="UP000038045"/>
    </source>
</evidence>
<protein>
    <submittedName>
        <fullName evidence="3">Uncharacterized protein</fullName>
    </submittedName>
</protein>
<dbReference type="Proteomes" id="UP000038045">
    <property type="component" value="Unplaced"/>
</dbReference>
<dbReference type="WBParaSite" id="PTRK_0001120900.1">
    <property type="protein sequence ID" value="PTRK_0001120900.1"/>
    <property type="gene ID" value="PTRK_0001120900"/>
</dbReference>
<reference evidence="3" key="1">
    <citation type="submission" date="2017-02" db="UniProtKB">
        <authorList>
            <consortium name="WormBaseParasite"/>
        </authorList>
    </citation>
    <scope>IDENTIFICATION</scope>
</reference>
<sequence length="352" mass="39679">MAFYRESSPIPGYTGHIPGSKFHIGGSLNRKGASFIKNELKSGKSNLEYIKIPEEQRSVSSYSIKSTQSGNELDVEVEKGSIHSSFYSINSRKKNVSSHSIESIQSESRSNKVVGQKIIPSSLNSRDSHRKSVSSYEIKSDINGKKTTEQSIIHSSLSGRNSKQSSKSLVDFEIQERELKNDNMIHNIDEKMSNILYDSKVVKPSRTGSNSIVSTSSSLVKNKLPKKLNNIDVSNSVNSNISEYAYETSNAVGTDYKKKLIKKMEKMRPTGIWDKKPIPYVQKSTSSRTNNSGEKLNPFKDAEKGWWSEGQALVNLKNKKNNDYDIDYASYDDVPSNTKQYNDNFKYYNEEE</sequence>
<name>A0A0N4ZRS5_PARTI</name>
<feature type="region of interest" description="Disordered" evidence="1">
    <location>
        <begin position="100"/>
        <end position="147"/>
    </location>
</feature>
<proteinExistence type="predicted"/>
<evidence type="ECO:0000256" key="1">
    <source>
        <dbReference type="SAM" id="MobiDB-lite"/>
    </source>
</evidence>
<accession>A0A0N4ZRS5</accession>